<organism evidence="2 3">
    <name type="scientific">Knufia fluminis</name>
    <dbReference type="NCBI Taxonomy" id="191047"/>
    <lineage>
        <taxon>Eukaryota</taxon>
        <taxon>Fungi</taxon>
        <taxon>Dikarya</taxon>
        <taxon>Ascomycota</taxon>
        <taxon>Pezizomycotina</taxon>
        <taxon>Eurotiomycetes</taxon>
        <taxon>Chaetothyriomycetidae</taxon>
        <taxon>Chaetothyriales</taxon>
        <taxon>Trichomeriaceae</taxon>
        <taxon>Knufia</taxon>
    </lineage>
</organism>
<dbReference type="EMBL" id="JAKLMC020000030">
    <property type="protein sequence ID" value="KAK5950026.1"/>
    <property type="molecule type" value="Genomic_DNA"/>
</dbReference>
<evidence type="ECO:0000313" key="2">
    <source>
        <dbReference type="EMBL" id="KAK5950026.1"/>
    </source>
</evidence>
<dbReference type="Proteomes" id="UP001316803">
    <property type="component" value="Unassembled WGS sequence"/>
</dbReference>
<feature type="compositionally biased region" description="Polar residues" evidence="1">
    <location>
        <begin position="202"/>
        <end position="220"/>
    </location>
</feature>
<feature type="region of interest" description="Disordered" evidence="1">
    <location>
        <begin position="196"/>
        <end position="227"/>
    </location>
</feature>
<dbReference type="AlphaFoldDB" id="A0AAN8EMF7"/>
<evidence type="ECO:0000256" key="1">
    <source>
        <dbReference type="SAM" id="MobiDB-lite"/>
    </source>
</evidence>
<proteinExistence type="predicted"/>
<accession>A0AAN8EMF7</accession>
<feature type="region of interest" description="Disordered" evidence="1">
    <location>
        <begin position="640"/>
        <end position="685"/>
    </location>
</feature>
<reference evidence="2 3" key="1">
    <citation type="submission" date="2022-12" db="EMBL/GenBank/DDBJ databases">
        <title>Genomic features and morphological characterization of a novel Knufia sp. strain isolated from spacecraft assembly facility.</title>
        <authorList>
            <person name="Teixeira M."/>
            <person name="Chander A.M."/>
            <person name="Stajich J.E."/>
            <person name="Venkateswaran K."/>
        </authorList>
    </citation>
    <scope>NUCLEOTIDE SEQUENCE [LARGE SCALE GENOMIC DNA]</scope>
    <source>
        <strain evidence="2 3">FJI-L2-BK-P2</strain>
    </source>
</reference>
<name>A0AAN8EMF7_9EURO</name>
<gene>
    <name evidence="2" type="ORF">OHC33_008987</name>
</gene>
<sequence length="739" mass="82036">MASPVNIGDAIAILAQIYHIYDAYKNTPDKLCQALRKFEDAERECKALNRILATSRRPEYRTYPGSPDLVKDLAKARDFFERFEPLTDSSGKKVQMTARVKKTFSAKWSWSQVENHVATIEMHRDNMKNFKQDVLIQAAYDNMTLQIHGIRLQLGGKESTSGMGQATIQDETSSFSSDRISVLSRASHSLKLARQLERGPSKNRQLQLSPIIEASSTSTRPDAGDVAGDLKQNVADLVEKAELHKPDHLQLATSEDLERLAKLPARWLKLQQGLTQQSSGQLSSSRVANGRGVLDTISIHSVSHSNRSSTYVPIANDDAFSISPSWRNAFARVQYGQNEPSLSSISERLLPDAAIDTELDATTISDNYSICSTTAEQDQSFIVDEVMIITPWHTRPLPCQLKMIPSEGSLCIQSSTIKKFHANALPPMGGSVAVTPSSLLHMSDTSDEIRPAEQVPLVFNHAVLCGMSSFPKVLHPSAEMTSPGTDSYPYIVEFYQHQYMQVDRYEKLQRAVKGLAYLFRHKEDRDAVRQKIFGRQLLASVGISTIEFDTASPKPCGTQAASLWKRFPSVTEQQDSDPACHPNELTITIQCSTKGKRTEPDCAKEFIVLNIRSKNVDKIKYSAGKELELDLQLIEREDLESPTTDMSGGILSSDASNISGISERSQSHSLDDPIQSPKIGSRKQSFFSKSRTPSIVSAVTTKPSNSLRCYLKFTEGSPSLDKAKERFLDALQTNLERKG</sequence>
<protein>
    <submittedName>
        <fullName evidence="2">Uncharacterized protein</fullName>
    </submittedName>
</protein>
<comment type="caution">
    <text evidence="2">The sequence shown here is derived from an EMBL/GenBank/DDBJ whole genome shotgun (WGS) entry which is preliminary data.</text>
</comment>
<evidence type="ECO:0000313" key="3">
    <source>
        <dbReference type="Proteomes" id="UP001316803"/>
    </source>
</evidence>
<keyword evidence="3" id="KW-1185">Reference proteome</keyword>
<feature type="compositionally biased region" description="Polar residues" evidence="1">
    <location>
        <begin position="653"/>
        <end position="664"/>
    </location>
</feature>